<keyword evidence="3" id="KW-1185">Reference proteome</keyword>
<dbReference type="Proteomes" id="UP000647017">
    <property type="component" value="Unassembled WGS sequence"/>
</dbReference>
<dbReference type="EMBL" id="BOOZ01000028">
    <property type="protein sequence ID" value="GIJ11289.1"/>
    <property type="molecule type" value="Genomic_DNA"/>
</dbReference>
<proteinExistence type="predicted"/>
<evidence type="ECO:0000313" key="2">
    <source>
        <dbReference type="EMBL" id="GIJ11289.1"/>
    </source>
</evidence>
<dbReference type="InterPro" id="IPR007278">
    <property type="entry name" value="DUF397"/>
</dbReference>
<organism evidence="2 3">
    <name type="scientific">Micromonospora andamanensis</name>
    <dbReference type="NCBI Taxonomy" id="1287068"/>
    <lineage>
        <taxon>Bacteria</taxon>
        <taxon>Bacillati</taxon>
        <taxon>Actinomycetota</taxon>
        <taxon>Actinomycetes</taxon>
        <taxon>Micromonosporales</taxon>
        <taxon>Micromonosporaceae</taxon>
        <taxon>Micromonospora</taxon>
    </lineage>
</organism>
<evidence type="ECO:0000259" key="1">
    <source>
        <dbReference type="Pfam" id="PF04149"/>
    </source>
</evidence>
<sequence length="61" mass="6895">METPHRPVWRKSSYSDNNGGACVEVARTPLRILVRDSKDATGPVLRFKGQRWSAFLASLKH</sequence>
<protein>
    <recommendedName>
        <fullName evidence="1">DUF397 domain-containing protein</fullName>
    </recommendedName>
</protein>
<name>A0ABQ4I041_9ACTN</name>
<gene>
    <name evidence="2" type="ORF">Van01_45030</name>
</gene>
<feature type="domain" description="DUF397" evidence="1">
    <location>
        <begin position="8"/>
        <end position="60"/>
    </location>
</feature>
<dbReference type="RefSeq" id="WP_204011036.1">
    <property type="nucleotide sequence ID" value="NZ_BOOZ01000028.1"/>
</dbReference>
<evidence type="ECO:0000313" key="3">
    <source>
        <dbReference type="Proteomes" id="UP000647017"/>
    </source>
</evidence>
<accession>A0ABQ4I041</accession>
<reference evidence="2 3" key="1">
    <citation type="submission" date="2021-01" db="EMBL/GenBank/DDBJ databases">
        <title>Whole genome shotgun sequence of Verrucosispora andamanensis NBRC 109075.</title>
        <authorList>
            <person name="Komaki H."/>
            <person name="Tamura T."/>
        </authorList>
    </citation>
    <scope>NUCLEOTIDE SEQUENCE [LARGE SCALE GENOMIC DNA]</scope>
    <source>
        <strain evidence="2 3">NBRC 109075</strain>
    </source>
</reference>
<comment type="caution">
    <text evidence="2">The sequence shown here is derived from an EMBL/GenBank/DDBJ whole genome shotgun (WGS) entry which is preliminary data.</text>
</comment>
<dbReference type="Pfam" id="PF04149">
    <property type="entry name" value="DUF397"/>
    <property type="match status" value="1"/>
</dbReference>